<dbReference type="PANTHER" id="PTHR44167:SF24">
    <property type="entry name" value="SERINE_THREONINE-PROTEIN KINASE CHK2"/>
    <property type="match status" value="1"/>
</dbReference>
<dbReference type="Proteomes" id="UP000256690">
    <property type="component" value="Unassembled WGS sequence"/>
</dbReference>
<dbReference type="InterPro" id="IPR011009">
    <property type="entry name" value="Kinase-like_dom_sf"/>
</dbReference>
<proteinExistence type="predicted"/>
<evidence type="ECO:0000313" key="3">
    <source>
        <dbReference type="EMBL" id="RDW65692.1"/>
    </source>
</evidence>
<dbReference type="SUPFAM" id="SSF56112">
    <property type="entry name" value="Protein kinase-like (PK-like)"/>
    <property type="match status" value="1"/>
</dbReference>
<feature type="domain" description="Protein kinase" evidence="2">
    <location>
        <begin position="1"/>
        <end position="348"/>
    </location>
</feature>
<accession>A0A3D8QVA1</accession>
<organism evidence="3 4">
    <name type="scientific">Aspergillus mulundensis</name>
    <dbReference type="NCBI Taxonomy" id="1810919"/>
    <lineage>
        <taxon>Eukaryota</taxon>
        <taxon>Fungi</taxon>
        <taxon>Dikarya</taxon>
        <taxon>Ascomycota</taxon>
        <taxon>Pezizomycotina</taxon>
        <taxon>Eurotiomycetes</taxon>
        <taxon>Eurotiomycetidae</taxon>
        <taxon>Eurotiales</taxon>
        <taxon>Aspergillaceae</taxon>
        <taxon>Aspergillus</taxon>
        <taxon>Aspergillus subgen. Nidulantes</taxon>
    </lineage>
</organism>
<dbReference type="PROSITE" id="PS50011">
    <property type="entry name" value="PROTEIN_KINASE_DOM"/>
    <property type="match status" value="1"/>
</dbReference>
<dbReference type="RefSeq" id="XP_026599795.1">
    <property type="nucleotide sequence ID" value="XM_026751447.1"/>
</dbReference>
<dbReference type="PANTHER" id="PTHR44167">
    <property type="entry name" value="OVARIAN-SPECIFIC SERINE/THREONINE-PROTEIN KINASE LOK-RELATED"/>
    <property type="match status" value="1"/>
</dbReference>
<dbReference type="SMART" id="SM00220">
    <property type="entry name" value="S_TKc"/>
    <property type="match status" value="1"/>
</dbReference>
<dbReference type="InterPro" id="IPR000719">
    <property type="entry name" value="Prot_kinase_dom"/>
</dbReference>
<dbReference type="Gene3D" id="1.10.510.10">
    <property type="entry name" value="Transferase(Phosphotransferase) domain 1"/>
    <property type="match status" value="1"/>
</dbReference>
<dbReference type="OrthoDB" id="4062651at2759"/>
<gene>
    <name evidence="3" type="ORF">DSM5745_09431</name>
</gene>
<protein>
    <recommendedName>
        <fullName evidence="2">Protein kinase domain-containing protein</fullName>
    </recommendedName>
</protein>
<dbReference type="AlphaFoldDB" id="A0A3D8QVA1"/>
<dbReference type="GO" id="GO:0044773">
    <property type="term" value="P:mitotic DNA damage checkpoint signaling"/>
    <property type="evidence" value="ECO:0007669"/>
    <property type="project" value="TreeGrafter"/>
</dbReference>
<dbReference type="GO" id="GO:0005737">
    <property type="term" value="C:cytoplasm"/>
    <property type="evidence" value="ECO:0007669"/>
    <property type="project" value="TreeGrafter"/>
</dbReference>
<keyword evidence="4" id="KW-1185">Reference proteome</keyword>
<feature type="region of interest" description="Disordered" evidence="1">
    <location>
        <begin position="1"/>
        <end position="24"/>
    </location>
</feature>
<reference evidence="3 4" key="1">
    <citation type="journal article" date="2018" name="IMA Fungus">
        <title>IMA Genome-F 9: Draft genome sequence of Annulohypoxylon stygium, Aspergillus mulundensis, Berkeleyomyces basicola (syn. Thielaviopsis basicola), Ceratocystis smalleyi, two Cercospora beticola strains, Coleophoma cylindrospora, Fusarium fracticaudum, Phialophora cf. hyalina, and Morchella septimelata.</title>
        <authorList>
            <person name="Wingfield B.D."/>
            <person name="Bills G.F."/>
            <person name="Dong Y."/>
            <person name="Huang W."/>
            <person name="Nel W.J."/>
            <person name="Swalarsk-Parry B.S."/>
            <person name="Vaghefi N."/>
            <person name="Wilken P.M."/>
            <person name="An Z."/>
            <person name="de Beer Z.W."/>
            <person name="De Vos L."/>
            <person name="Chen L."/>
            <person name="Duong T.A."/>
            <person name="Gao Y."/>
            <person name="Hammerbacher A."/>
            <person name="Kikkert J.R."/>
            <person name="Li Y."/>
            <person name="Li H."/>
            <person name="Li K."/>
            <person name="Li Q."/>
            <person name="Liu X."/>
            <person name="Ma X."/>
            <person name="Naidoo K."/>
            <person name="Pethybridge S.J."/>
            <person name="Sun J."/>
            <person name="Steenkamp E.T."/>
            <person name="van der Nest M.A."/>
            <person name="van Wyk S."/>
            <person name="Wingfield M.J."/>
            <person name="Xiong C."/>
            <person name="Yue Q."/>
            <person name="Zhang X."/>
        </authorList>
    </citation>
    <scope>NUCLEOTIDE SEQUENCE [LARGE SCALE GENOMIC DNA]</scope>
    <source>
        <strain evidence="3 4">DSM 5745</strain>
    </source>
</reference>
<name>A0A3D8QVA1_9EURO</name>
<evidence type="ECO:0000313" key="4">
    <source>
        <dbReference type="Proteomes" id="UP000256690"/>
    </source>
</evidence>
<evidence type="ECO:0000259" key="2">
    <source>
        <dbReference type="PROSITE" id="PS50011"/>
    </source>
</evidence>
<dbReference type="GO" id="GO:0005634">
    <property type="term" value="C:nucleus"/>
    <property type="evidence" value="ECO:0007669"/>
    <property type="project" value="TreeGrafter"/>
</dbReference>
<dbReference type="GeneID" id="38119801"/>
<sequence length="386" mass="43937">MSTKSRASTGRFRKGTKLDSANSGRYHIQHRITEATKPGSKIEYYRATRQGSPQKFTTIVVFPDKKQFDRQISLEEPLPRFANVTAILDTVPEHNAVVYPTCSGNLWQLIEAQDMIDPSQNPTRRSRQDILRCALHGLVQLHDRLKPNNVTYRMRIGRMTPTVLRREGVSVDATQIGSVRLQEALDAVVVPPGGWHTPTRAISRGIWQSPEVWCGARYNQSSDIFSFGTVLIYAMTNKPMIWSWPPERDPPSGADRWYYTLRQHIGLFGNPESLQGLLAHIGEDNIWHRRLTELIDQEKSAPLTMRRPLSVWGNNTLQLDLLDLAMKMTDLDPTKRITAREALAHPWFGSIESDEPPAVSRWLANERESQLKAKKIPAFRMPESPV</sequence>
<dbReference type="GO" id="GO:0005524">
    <property type="term" value="F:ATP binding"/>
    <property type="evidence" value="ECO:0007669"/>
    <property type="project" value="InterPro"/>
</dbReference>
<dbReference type="GO" id="GO:0004674">
    <property type="term" value="F:protein serine/threonine kinase activity"/>
    <property type="evidence" value="ECO:0007669"/>
    <property type="project" value="TreeGrafter"/>
</dbReference>
<dbReference type="EMBL" id="PVWQ01000013">
    <property type="protein sequence ID" value="RDW65692.1"/>
    <property type="molecule type" value="Genomic_DNA"/>
</dbReference>
<dbReference type="STRING" id="1810919.A0A3D8QVA1"/>
<comment type="caution">
    <text evidence="3">The sequence shown here is derived from an EMBL/GenBank/DDBJ whole genome shotgun (WGS) entry which is preliminary data.</text>
</comment>
<evidence type="ECO:0000256" key="1">
    <source>
        <dbReference type="SAM" id="MobiDB-lite"/>
    </source>
</evidence>
<dbReference type="Pfam" id="PF00069">
    <property type="entry name" value="Pkinase"/>
    <property type="match status" value="1"/>
</dbReference>